<dbReference type="EMBL" id="CABFNB010000002">
    <property type="protein sequence ID" value="VTZ59106.1"/>
    <property type="molecule type" value="Genomic_DNA"/>
</dbReference>
<feature type="signal peptide" evidence="1">
    <location>
        <begin position="1"/>
        <end position="18"/>
    </location>
</feature>
<gene>
    <name evidence="2" type="ORF">EMEDMD4_100093</name>
</gene>
<feature type="chain" id="PRO_5021210099" evidence="1">
    <location>
        <begin position="19"/>
        <end position="81"/>
    </location>
</feature>
<name>A0A508WSU2_9HYPH</name>
<protein>
    <submittedName>
        <fullName evidence="2">Uncharacterized protein</fullName>
    </submittedName>
</protein>
<dbReference type="AlphaFoldDB" id="A0A508WSU2"/>
<reference evidence="2" key="1">
    <citation type="submission" date="2019-06" db="EMBL/GenBank/DDBJ databases">
        <authorList>
            <person name="Le Quere A."/>
            <person name="Colella S."/>
        </authorList>
    </citation>
    <scope>NUCLEOTIDE SEQUENCE</scope>
    <source>
        <strain evidence="2">EmedicaeMD41</strain>
    </source>
</reference>
<accession>A0A508WSU2</accession>
<sequence length="81" mass="8669">MCLALPFIRMMRRFVAIARPAAHPAAGARRLCAANRFKCPIEACARAPAALTTLALQHAFRPAAFFAESAFVARPSAGRDG</sequence>
<organism evidence="2">
    <name type="scientific">Sinorhizobium medicae</name>
    <dbReference type="NCBI Taxonomy" id="110321"/>
    <lineage>
        <taxon>Bacteria</taxon>
        <taxon>Pseudomonadati</taxon>
        <taxon>Pseudomonadota</taxon>
        <taxon>Alphaproteobacteria</taxon>
        <taxon>Hyphomicrobiales</taxon>
        <taxon>Rhizobiaceae</taxon>
        <taxon>Sinorhizobium/Ensifer group</taxon>
        <taxon>Sinorhizobium</taxon>
    </lineage>
</organism>
<dbReference type="Proteomes" id="UP000507954">
    <property type="component" value="Unassembled WGS sequence"/>
</dbReference>
<keyword evidence="1" id="KW-0732">Signal</keyword>
<evidence type="ECO:0000256" key="1">
    <source>
        <dbReference type="SAM" id="SignalP"/>
    </source>
</evidence>
<proteinExistence type="predicted"/>
<evidence type="ECO:0000313" key="2">
    <source>
        <dbReference type="EMBL" id="VTZ59106.1"/>
    </source>
</evidence>